<organism evidence="1 2">
    <name type="scientific">Marinisporobacter balticus</name>
    <dbReference type="NCBI Taxonomy" id="2018667"/>
    <lineage>
        <taxon>Bacteria</taxon>
        <taxon>Bacillati</taxon>
        <taxon>Bacillota</taxon>
        <taxon>Clostridia</taxon>
        <taxon>Peptostreptococcales</taxon>
        <taxon>Thermotaleaceae</taxon>
        <taxon>Marinisporobacter</taxon>
    </lineage>
</organism>
<keyword evidence="2" id="KW-1185">Reference proteome</keyword>
<dbReference type="OrthoDB" id="308037at2"/>
<evidence type="ECO:0000313" key="2">
    <source>
        <dbReference type="Proteomes" id="UP000294919"/>
    </source>
</evidence>
<dbReference type="Proteomes" id="UP000294919">
    <property type="component" value="Unassembled WGS sequence"/>
</dbReference>
<dbReference type="InterPro" id="IPR010254">
    <property type="entry name" value="B12-dep_deHydtase_bsu"/>
</dbReference>
<dbReference type="RefSeq" id="WP_132243581.1">
    <property type="nucleotide sequence ID" value="NZ_SLWV01000005.1"/>
</dbReference>
<reference evidence="1 2" key="1">
    <citation type="submission" date="2019-03" db="EMBL/GenBank/DDBJ databases">
        <title>Genomic Encyclopedia of Type Strains, Phase IV (KMG-IV): sequencing the most valuable type-strain genomes for metagenomic binning, comparative biology and taxonomic classification.</title>
        <authorList>
            <person name="Goeker M."/>
        </authorList>
    </citation>
    <scope>NUCLEOTIDE SEQUENCE [LARGE SCALE GENOMIC DNA]</scope>
    <source>
        <strain evidence="1 2">DSM 102940</strain>
    </source>
</reference>
<dbReference type="EMBL" id="SLWV01000005">
    <property type="protein sequence ID" value="TCO77962.1"/>
    <property type="molecule type" value="Genomic_DNA"/>
</dbReference>
<comment type="caution">
    <text evidence="1">The sequence shown here is derived from an EMBL/GenBank/DDBJ whole genome shotgun (WGS) entry which is preliminary data.</text>
</comment>
<evidence type="ECO:0000313" key="1">
    <source>
        <dbReference type="EMBL" id="TCO77962.1"/>
    </source>
</evidence>
<dbReference type="AlphaFoldDB" id="A0A4R2KXZ7"/>
<name>A0A4R2KXZ7_9FIRM</name>
<protein>
    <submittedName>
        <fullName evidence="1">Dehydratase medium subunit</fullName>
    </submittedName>
</protein>
<dbReference type="Gene3D" id="3.40.50.10150">
    <property type="entry name" value="B12-dependent dehydatase associated subunit"/>
    <property type="match status" value="1"/>
</dbReference>
<accession>A0A4R2KXZ7</accession>
<sequence>MSIKDQQQKPSIHIYYNKNLIPIEKFKEIMWGIEEEGIPYSIHAKEARKAQALAYEACEESVLGVGIGIDGEDIVLHYIKLKKDEPLYQISTSADRLLMRILGGNGARLVKSIAFKTLEDYEVEKEIDVREKSLEEEVRIIVERVIARMKLG</sequence>
<dbReference type="SUPFAM" id="SSF52968">
    <property type="entry name" value="B12-dependent dehydatase associated subunit"/>
    <property type="match status" value="1"/>
</dbReference>
<dbReference type="InterPro" id="IPR003208">
    <property type="entry name" value="Dehydtase/Dehydtase_re"/>
</dbReference>
<proteinExistence type="predicted"/>
<gene>
    <name evidence="1" type="ORF">EV214_10558</name>
</gene>
<dbReference type="Pfam" id="PF02288">
    <property type="entry name" value="Dehydratase_MU"/>
    <property type="match status" value="1"/>
</dbReference>